<dbReference type="InterPro" id="IPR001387">
    <property type="entry name" value="Cro/C1-type_HTH"/>
</dbReference>
<dbReference type="PANTHER" id="PTHR46797">
    <property type="entry name" value="HTH-TYPE TRANSCRIPTIONAL REGULATOR"/>
    <property type="match status" value="1"/>
</dbReference>
<keyword evidence="1" id="KW-0238">DNA-binding</keyword>
<dbReference type="Pfam" id="PF01381">
    <property type="entry name" value="HTH_3"/>
    <property type="match status" value="1"/>
</dbReference>
<dbReference type="CDD" id="cd00093">
    <property type="entry name" value="HTH_XRE"/>
    <property type="match status" value="1"/>
</dbReference>
<dbReference type="RefSeq" id="WP_267535227.1">
    <property type="nucleotide sequence ID" value="NZ_JAPNKA010000001.1"/>
</dbReference>
<dbReference type="Proteomes" id="UP001207654">
    <property type="component" value="Unassembled WGS sequence"/>
</dbReference>
<evidence type="ECO:0000259" key="2">
    <source>
        <dbReference type="PROSITE" id="PS50943"/>
    </source>
</evidence>
<organism evidence="3 4">
    <name type="scientific">Archangium lansingense</name>
    <dbReference type="NCBI Taxonomy" id="2995310"/>
    <lineage>
        <taxon>Bacteria</taxon>
        <taxon>Pseudomonadati</taxon>
        <taxon>Myxococcota</taxon>
        <taxon>Myxococcia</taxon>
        <taxon>Myxococcales</taxon>
        <taxon>Cystobacterineae</taxon>
        <taxon>Archangiaceae</taxon>
        <taxon>Archangium</taxon>
    </lineage>
</organism>
<gene>
    <name evidence="3" type="ORF">OV287_17805</name>
</gene>
<keyword evidence="4" id="KW-1185">Reference proteome</keyword>
<evidence type="ECO:0000313" key="3">
    <source>
        <dbReference type="EMBL" id="MCY1076334.1"/>
    </source>
</evidence>
<dbReference type="PROSITE" id="PS50943">
    <property type="entry name" value="HTH_CROC1"/>
    <property type="match status" value="1"/>
</dbReference>
<accession>A0ABT4A3V7</accession>
<dbReference type="Gene3D" id="1.10.260.40">
    <property type="entry name" value="lambda repressor-like DNA-binding domains"/>
    <property type="match status" value="1"/>
</dbReference>
<proteinExistence type="predicted"/>
<dbReference type="SMART" id="SM00530">
    <property type="entry name" value="HTH_XRE"/>
    <property type="match status" value="1"/>
</dbReference>
<name>A0ABT4A3V7_9BACT</name>
<dbReference type="PANTHER" id="PTHR46797:SF1">
    <property type="entry name" value="METHYLPHOSPHONATE SYNTHASE"/>
    <property type="match status" value="1"/>
</dbReference>
<dbReference type="EMBL" id="JAPNKA010000001">
    <property type="protein sequence ID" value="MCY1076334.1"/>
    <property type="molecule type" value="Genomic_DNA"/>
</dbReference>
<dbReference type="SUPFAM" id="SSF47413">
    <property type="entry name" value="lambda repressor-like DNA-binding domains"/>
    <property type="match status" value="1"/>
</dbReference>
<comment type="caution">
    <text evidence="3">The sequence shown here is derived from an EMBL/GenBank/DDBJ whole genome shotgun (WGS) entry which is preliminary data.</text>
</comment>
<dbReference type="InterPro" id="IPR010982">
    <property type="entry name" value="Lambda_DNA-bd_dom_sf"/>
</dbReference>
<evidence type="ECO:0000313" key="4">
    <source>
        <dbReference type="Proteomes" id="UP001207654"/>
    </source>
</evidence>
<protein>
    <submittedName>
        <fullName evidence="3">Helix-turn-helix transcriptional regulator</fullName>
    </submittedName>
</protein>
<evidence type="ECO:0000256" key="1">
    <source>
        <dbReference type="ARBA" id="ARBA00023125"/>
    </source>
</evidence>
<dbReference type="InterPro" id="IPR050807">
    <property type="entry name" value="TransReg_Diox_bact_type"/>
</dbReference>
<reference evidence="3 4" key="1">
    <citation type="submission" date="2022-11" db="EMBL/GenBank/DDBJ databases">
        <title>Minimal conservation of predation-associated metabolite biosynthetic gene clusters underscores biosynthetic potential of Myxococcota including descriptions for ten novel species: Archangium lansinium sp. nov., Myxococcus landrumus sp. nov., Nannocystis bai.</title>
        <authorList>
            <person name="Ahearne A."/>
            <person name="Stevens C."/>
            <person name="Phillips K."/>
        </authorList>
    </citation>
    <scope>NUCLEOTIDE SEQUENCE [LARGE SCALE GENOMIC DNA]</scope>
    <source>
        <strain evidence="3 4">MIWBW</strain>
    </source>
</reference>
<sequence length="139" mass="15447">MTPEELMTTIGPLAREARERLKMNQAEVARAAGISAVVYGKIERGLMLPAVPTLRKITLALGISSDVLLGISPKEVARTMNEPAPEVPLSPELRKLTRTLRAWPEEKVRFLARMAKLLDSPSVRVEFLKDSEKESEPED</sequence>
<feature type="domain" description="HTH cro/C1-type" evidence="2">
    <location>
        <begin position="15"/>
        <end position="68"/>
    </location>
</feature>